<dbReference type="InterPro" id="IPR049552">
    <property type="entry name" value="PKS_DH_N"/>
</dbReference>
<proteinExistence type="predicted"/>
<dbReference type="InterPro" id="IPR057326">
    <property type="entry name" value="KR_dom"/>
</dbReference>
<dbReference type="Gene3D" id="3.10.129.110">
    <property type="entry name" value="Polyketide synthase dehydratase"/>
    <property type="match status" value="1"/>
</dbReference>
<dbReference type="PANTHER" id="PTHR43775">
    <property type="entry name" value="FATTY ACID SYNTHASE"/>
    <property type="match status" value="1"/>
</dbReference>
<dbReference type="Gene3D" id="3.40.50.720">
    <property type="entry name" value="NAD(P)-binding Rossmann-like Domain"/>
    <property type="match status" value="1"/>
</dbReference>
<reference evidence="4" key="1">
    <citation type="submission" date="2016-03" db="EMBL/GenBank/DDBJ databases">
        <authorList>
            <person name="Ploux O."/>
        </authorList>
    </citation>
    <scope>NUCLEOTIDE SEQUENCE</scope>
    <source>
        <strain evidence="4">UC10</strain>
    </source>
</reference>
<feature type="region of interest" description="N-terminal hotdog fold" evidence="2">
    <location>
        <begin position="510"/>
        <end position="636"/>
    </location>
</feature>
<evidence type="ECO:0000313" key="4">
    <source>
        <dbReference type="EMBL" id="SBS75541.1"/>
    </source>
</evidence>
<name>A0A1Y5PHC1_9MYCO</name>
<organism evidence="4">
    <name type="scientific">uncultured Mycobacterium sp</name>
    <dbReference type="NCBI Taxonomy" id="171292"/>
    <lineage>
        <taxon>Bacteria</taxon>
        <taxon>Bacillati</taxon>
        <taxon>Actinomycetota</taxon>
        <taxon>Actinomycetes</taxon>
        <taxon>Mycobacteriales</taxon>
        <taxon>Mycobacteriaceae</taxon>
        <taxon>Mycobacterium</taxon>
        <taxon>environmental samples</taxon>
    </lineage>
</organism>
<protein>
    <submittedName>
        <fullName evidence="4">Polyketide-type polyunsaturated fatty acid synthase PfaA</fullName>
        <ecNumber evidence="4">2.3.1.94</ecNumber>
    </submittedName>
</protein>
<keyword evidence="1 4" id="KW-0808">Transferase</keyword>
<feature type="domain" description="PKS/mFAS DH" evidence="3">
    <location>
        <begin position="510"/>
        <end position="789"/>
    </location>
</feature>
<dbReference type="InterPro" id="IPR013968">
    <property type="entry name" value="PKS_KR"/>
</dbReference>
<dbReference type="InterPro" id="IPR020807">
    <property type="entry name" value="PKS_DH"/>
</dbReference>
<dbReference type="GO" id="GO:0004312">
    <property type="term" value="F:fatty acid synthase activity"/>
    <property type="evidence" value="ECO:0007669"/>
    <property type="project" value="TreeGrafter"/>
</dbReference>
<dbReference type="GO" id="GO:0006633">
    <property type="term" value="P:fatty acid biosynthetic process"/>
    <property type="evidence" value="ECO:0007669"/>
    <property type="project" value="TreeGrafter"/>
</dbReference>
<dbReference type="InterPro" id="IPR042104">
    <property type="entry name" value="PKS_dehydratase_sf"/>
</dbReference>
<evidence type="ECO:0000256" key="1">
    <source>
        <dbReference type="ARBA" id="ARBA00022679"/>
    </source>
</evidence>
<dbReference type="SUPFAM" id="SSF51735">
    <property type="entry name" value="NAD(P)-binding Rossmann-fold domains"/>
    <property type="match status" value="1"/>
</dbReference>
<dbReference type="PANTHER" id="PTHR43775:SF51">
    <property type="entry name" value="INACTIVE PHENOLPHTHIOCEROL SYNTHESIS POLYKETIDE SYNTHASE TYPE I PKS1-RELATED"/>
    <property type="match status" value="1"/>
</dbReference>
<dbReference type="InterPro" id="IPR036291">
    <property type="entry name" value="NAD(P)-bd_dom_sf"/>
</dbReference>
<dbReference type="PROSITE" id="PS52019">
    <property type="entry name" value="PKS_MFAS_DH"/>
    <property type="match status" value="1"/>
</dbReference>
<dbReference type="Pfam" id="PF21089">
    <property type="entry name" value="PKS_DH_N"/>
    <property type="match status" value="1"/>
</dbReference>
<keyword evidence="4" id="KW-0012">Acyltransferase</keyword>
<gene>
    <name evidence="4" type="ORF">MHPYR_240001</name>
</gene>
<dbReference type="InterPro" id="IPR049900">
    <property type="entry name" value="PKS_mFAS_DH"/>
</dbReference>
<accession>A0A1Y5PHC1</accession>
<dbReference type="GO" id="GO:0047879">
    <property type="term" value="F:erythronolide synthase activity"/>
    <property type="evidence" value="ECO:0007669"/>
    <property type="project" value="UniProtKB-EC"/>
</dbReference>
<dbReference type="InterPro" id="IPR050091">
    <property type="entry name" value="PKS_NRPS_Biosynth_Enz"/>
</dbReference>
<dbReference type="EMBL" id="FLQS01000017">
    <property type="protein sequence ID" value="SBS75541.1"/>
    <property type="molecule type" value="Genomic_DNA"/>
</dbReference>
<evidence type="ECO:0000259" key="3">
    <source>
        <dbReference type="PROSITE" id="PS52019"/>
    </source>
</evidence>
<dbReference type="SMART" id="SM00822">
    <property type="entry name" value="PKS_KR"/>
    <property type="match status" value="1"/>
</dbReference>
<feature type="region of interest" description="C-terminal hotdog fold" evidence="2">
    <location>
        <begin position="648"/>
        <end position="789"/>
    </location>
</feature>
<feature type="active site" description="Proton acceptor; for dehydratase activity" evidence="2">
    <location>
        <position position="550"/>
    </location>
</feature>
<evidence type="ECO:0000256" key="2">
    <source>
        <dbReference type="PROSITE-ProRule" id="PRU01363"/>
    </source>
</evidence>
<dbReference type="EC" id="2.3.1.94" evidence="4"/>
<dbReference type="Pfam" id="PF08659">
    <property type="entry name" value="KR"/>
    <property type="match status" value="1"/>
</dbReference>
<feature type="active site" description="Proton donor; for dehydratase activity" evidence="2">
    <location>
        <position position="706"/>
    </location>
</feature>
<sequence length="791" mass="81666">MAALQAKFPGAPEIPASELANLRTLQDVVDTVSGFAAGGRTEQGAAVQQSAPESVAPVGLSCTEAELRAAPPSGLAMAGLRDGVVFITREDPAFADALERALNARGLQAKTVEEAPAEAGAVISLAALAPACTPDDCVAVHVRAFHAARSVAKSSARTRLFVTVQSTGARFVAADVPLGVASLVKTAGWEWPNASVRAVDMETLDAERLAAELLEGGSGIEVALRADGTRLVAVDDIESSVGEGETISVAPGGVVVVTGGARGVTAESALALAKQHGLRLALLGRTPLREVTADEPSGATSAEIATALAASARARGEQLSLPQARAQAESLLATREVRTTLASAENQGTPARYFAASITDEAALRSVLNEVRQNFGPIVGVVHGAGVLADKRLEDLDDDGFVKVFTTKLIGAEALLDATSTDELRFISLFSSIAARAGNPGQAAYASANAALEAIAARESARRNGECVVRAFGWGPWDGGMVDATLKSRFLAGGVGVIPIAEGAQFFAEHALCRSSASAVVVAAPAEPRLRAARLDWEVSAENLPVLTDHQVRGRVVVPVVIALDAILRAARGLLADACPVVRDFQVLSGVTFAEHERQSLTIDFEPAGSSYTVSISDADGRARYRATVDTAAVASPELSVPQVSGSAWPLGVDEAYAGPLFHGPQFSVIEQLDAFGTAGGTATLKSLGDLDWPQSGWAIDAASIDGGLQLGIVWASAQGRPLVLPVRIGRVVLHRAFGDGSIGRCRLAAHPVNDKRVDFDIAYETSDGALVATLEGVEFYAAGTAADTSA</sequence>
<dbReference type="AlphaFoldDB" id="A0A1Y5PHC1"/>
<dbReference type="SMART" id="SM00826">
    <property type="entry name" value="PKS_DH"/>
    <property type="match status" value="1"/>
</dbReference>